<sequence>MNRGFRVPHCTCSTESGPENGDRPHSLSGGLFFRLARVIV</sequence>
<evidence type="ECO:0000313" key="2">
    <source>
        <dbReference type="EMBL" id="AEP10536.1"/>
    </source>
</evidence>
<proteinExistence type="predicted"/>
<accession>G2KS28</accession>
<name>G2KS28_MICAA</name>
<keyword evidence="3" id="KW-1185">Reference proteome</keyword>
<dbReference type="Proteomes" id="UP000009286">
    <property type="component" value="Chromosome"/>
</dbReference>
<organism evidence="2 3">
    <name type="scientific">Micavibrio aeruginosavorus (strain ARL-13)</name>
    <dbReference type="NCBI Taxonomy" id="856793"/>
    <lineage>
        <taxon>Bacteria</taxon>
        <taxon>Pseudomonadati</taxon>
        <taxon>Bdellovibrionota</taxon>
        <taxon>Bdellovibrionia</taxon>
        <taxon>Bdellovibrionales</taxon>
        <taxon>Pseudobdellovibrionaceae</taxon>
        <taxon>Micavibrio</taxon>
    </lineage>
</organism>
<dbReference type="EMBL" id="CP002382">
    <property type="protein sequence ID" value="AEP10536.1"/>
    <property type="molecule type" value="Genomic_DNA"/>
</dbReference>
<reference evidence="2 3" key="1">
    <citation type="journal article" date="2011" name="BMC Genomics">
        <title>Genomic insights into an obligate epibiotic bacterial predator: Micavibrio aeruginosavorus ARL-13.</title>
        <authorList>
            <person name="Wang Z."/>
            <person name="Kadouri D."/>
            <person name="Wu M."/>
        </authorList>
    </citation>
    <scope>NUCLEOTIDE SEQUENCE [LARGE SCALE GENOMIC DNA]</scope>
    <source>
        <strain evidence="2 3">ARL-13</strain>
    </source>
</reference>
<evidence type="ECO:0000313" key="3">
    <source>
        <dbReference type="Proteomes" id="UP000009286"/>
    </source>
</evidence>
<evidence type="ECO:0000256" key="1">
    <source>
        <dbReference type="SAM" id="MobiDB-lite"/>
    </source>
</evidence>
<dbReference type="KEGG" id="mai:MICA_2233"/>
<feature type="region of interest" description="Disordered" evidence="1">
    <location>
        <begin position="1"/>
        <end position="24"/>
    </location>
</feature>
<dbReference type="AlphaFoldDB" id="G2KS28"/>
<dbReference type="HOGENOM" id="CLU_3292374_0_0_5"/>
<gene>
    <name evidence="2" type="ordered locus">MICA_2233</name>
</gene>
<protein>
    <submittedName>
        <fullName evidence="2">Uncharacterized protein</fullName>
    </submittedName>
</protein>
<dbReference type="STRING" id="856793.MICA_2233"/>